<dbReference type="Gene3D" id="3.90.550.10">
    <property type="entry name" value="Spore Coat Polysaccharide Biosynthesis Protein SpsA, Chain A"/>
    <property type="match status" value="1"/>
</dbReference>
<dbReference type="EMBL" id="BMVB01000001">
    <property type="protein sequence ID" value="GHC32039.1"/>
    <property type="molecule type" value="Genomic_DNA"/>
</dbReference>
<dbReference type="SUPFAM" id="SSF53448">
    <property type="entry name" value="Nucleotide-diphospho-sugar transferases"/>
    <property type="match status" value="1"/>
</dbReference>
<dbReference type="Proteomes" id="UP000646244">
    <property type="component" value="Unassembled WGS sequence"/>
</dbReference>
<organism evidence="1 2">
    <name type="scientific">Streptomyces cinnamoneus</name>
    <name type="common">Streptoverticillium cinnamoneum</name>
    <dbReference type="NCBI Taxonomy" id="53446"/>
    <lineage>
        <taxon>Bacteria</taxon>
        <taxon>Bacillati</taxon>
        <taxon>Actinomycetota</taxon>
        <taxon>Actinomycetes</taxon>
        <taxon>Kitasatosporales</taxon>
        <taxon>Streptomycetaceae</taxon>
        <taxon>Streptomyces</taxon>
        <taxon>Streptomyces cinnamoneus group</taxon>
    </lineage>
</organism>
<comment type="caution">
    <text evidence="1">The sequence shown here is derived from an EMBL/GenBank/DDBJ whole genome shotgun (WGS) entry which is preliminary data.</text>
</comment>
<reference evidence="1" key="2">
    <citation type="submission" date="2020-09" db="EMBL/GenBank/DDBJ databases">
        <authorList>
            <person name="Sun Q."/>
            <person name="Ohkuma M."/>
        </authorList>
    </citation>
    <scope>NUCLEOTIDE SEQUENCE</scope>
    <source>
        <strain evidence="1">JCM 4633</strain>
    </source>
</reference>
<dbReference type="InterPro" id="IPR029044">
    <property type="entry name" value="Nucleotide-diphossugar_trans"/>
</dbReference>
<reference evidence="1" key="1">
    <citation type="journal article" date="2014" name="Int. J. Syst. Evol. Microbiol.">
        <title>Complete genome sequence of Corynebacterium casei LMG S-19264T (=DSM 44701T), isolated from a smear-ripened cheese.</title>
        <authorList>
            <consortium name="US DOE Joint Genome Institute (JGI-PGF)"/>
            <person name="Walter F."/>
            <person name="Albersmeier A."/>
            <person name="Kalinowski J."/>
            <person name="Ruckert C."/>
        </authorList>
    </citation>
    <scope>NUCLEOTIDE SEQUENCE</scope>
    <source>
        <strain evidence="1">JCM 4633</strain>
    </source>
</reference>
<evidence type="ECO:0000313" key="2">
    <source>
        <dbReference type="Proteomes" id="UP000646244"/>
    </source>
</evidence>
<dbReference type="RefSeq" id="WP_190107493.1">
    <property type="nucleotide sequence ID" value="NZ_BMVB01000001.1"/>
</dbReference>
<accession>A0A918T8B4</accession>
<protein>
    <recommendedName>
        <fullName evidence="3">Galactosyltransferase C-terminal domain-containing protein</fullName>
    </recommendedName>
</protein>
<sequence>MNIAVAMPWRPRPGREYAYDISVAHWRRALPAAPVIDVDTGDEPFNSAACRNAGVRRAARSGADVVVIADADTLVEEGPLHNAIEGAAGSGLVHLPYTEYRSLDADGSAQHRAGAALSDCSALTVPGACSGVYVTTPATWWAHGGQDERFRGWGFEDAAWEAAHTTLLGAPPVRHEGRVYALHHPPGAKEGLQYEANAALCYRYHQAASDPGAMRALVEEREASCSPPRP</sequence>
<proteinExistence type="predicted"/>
<gene>
    <name evidence="1" type="ORF">GCM10010507_00220</name>
</gene>
<evidence type="ECO:0008006" key="3">
    <source>
        <dbReference type="Google" id="ProtNLM"/>
    </source>
</evidence>
<dbReference type="AlphaFoldDB" id="A0A918T8B4"/>
<name>A0A918T8B4_STRCJ</name>
<evidence type="ECO:0000313" key="1">
    <source>
        <dbReference type="EMBL" id="GHC32039.1"/>
    </source>
</evidence>
<dbReference type="CDD" id="cd00761">
    <property type="entry name" value="Glyco_tranf_GTA_type"/>
    <property type="match status" value="1"/>
</dbReference>